<evidence type="ECO:0000259" key="8">
    <source>
        <dbReference type="Pfam" id="PF04545"/>
    </source>
</evidence>
<dbReference type="CDD" id="cd06171">
    <property type="entry name" value="Sigma70_r4"/>
    <property type="match status" value="1"/>
</dbReference>
<dbReference type="InterPro" id="IPR014284">
    <property type="entry name" value="RNA_pol_sigma-70_dom"/>
</dbReference>
<evidence type="ECO:0000313" key="10">
    <source>
        <dbReference type="Proteomes" id="UP001232973"/>
    </source>
</evidence>
<proteinExistence type="inferred from homology"/>
<dbReference type="InterPro" id="IPR039425">
    <property type="entry name" value="RNA_pol_sigma-70-like"/>
</dbReference>
<dbReference type="InterPro" id="IPR007630">
    <property type="entry name" value="RNA_pol_sigma70_r4"/>
</dbReference>
<organism evidence="9 10">
    <name type="scientific">Alicyclobacillus cycloheptanicus</name>
    <dbReference type="NCBI Taxonomy" id="1457"/>
    <lineage>
        <taxon>Bacteria</taxon>
        <taxon>Bacillati</taxon>
        <taxon>Bacillota</taxon>
        <taxon>Bacilli</taxon>
        <taxon>Bacillales</taxon>
        <taxon>Alicyclobacillaceae</taxon>
        <taxon>Alicyclobacillus</taxon>
    </lineage>
</organism>
<dbReference type="EMBL" id="JAUSTP010000011">
    <property type="protein sequence ID" value="MDQ0189814.1"/>
    <property type="molecule type" value="Genomic_DNA"/>
</dbReference>
<dbReference type="InterPro" id="IPR013324">
    <property type="entry name" value="RNA_pol_sigma_r3/r4-like"/>
</dbReference>
<feature type="domain" description="RNA polymerase sigma-70 region 4" evidence="8">
    <location>
        <begin position="107"/>
        <end position="154"/>
    </location>
</feature>
<keyword evidence="3 6" id="KW-0731">Sigma factor</keyword>
<keyword evidence="2 6" id="KW-0805">Transcription regulation</keyword>
<dbReference type="Pfam" id="PF04542">
    <property type="entry name" value="Sigma70_r2"/>
    <property type="match status" value="1"/>
</dbReference>
<comment type="caution">
    <text evidence="9">The sequence shown here is derived from an EMBL/GenBank/DDBJ whole genome shotgun (WGS) entry which is preliminary data.</text>
</comment>
<keyword evidence="5 6" id="KW-0804">Transcription</keyword>
<keyword evidence="10" id="KW-1185">Reference proteome</keyword>
<reference evidence="9 10" key="1">
    <citation type="submission" date="2023-07" db="EMBL/GenBank/DDBJ databases">
        <title>Genomic Encyclopedia of Type Strains, Phase IV (KMG-IV): sequencing the most valuable type-strain genomes for metagenomic binning, comparative biology and taxonomic classification.</title>
        <authorList>
            <person name="Goeker M."/>
        </authorList>
    </citation>
    <scope>NUCLEOTIDE SEQUENCE [LARGE SCALE GENOMIC DNA]</scope>
    <source>
        <strain evidence="9 10">DSM 4006</strain>
    </source>
</reference>
<evidence type="ECO:0000256" key="2">
    <source>
        <dbReference type="ARBA" id="ARBA00023015"/>
    </source>
</evidence>
<dbReference type="Gene3D" id="1.10.1740.10">
    <property type="match status" value="1"/>
</dbReference>
<evidence type="ECO:0000256" key="1">
    <source>
        <dbReference type="ARBA" id="ARBA00010641"/>
    </source>
</evidence>
<evidence type="ECO:0000256" key="4">
    <source>
        <dbReference type="ARBA" id="ARBA00023125"/>
    </source>
</evidence>
<keyword evidence="4 6" id="KW-0238">DNA-binding</keyword>
<dbReference type="RefSeq" id="WP_274457297.1">
    <property type="nucleotide sequence ID" value="NZ_CP067097.1"/>
</dbReference>
<dbReference type="Pfam" id="PF04545">
    <property type="entry name" value="Sigma70_r4"/>
    <property type="match status" value="1"/>
</dbReference>
<dbReference type="PANTHER" id="PTHR43133">
    <property type="entry name" value="RNA POLYMERASE ECF-TYPE SIGMA FACTO"/>
    <property type="match status" value="1"/>
</dbReference>
<accession>A0ABT9XIG8</accession>
<evidence type="ECO:0000313" key="9">
    <source>
        <dbReference type="EMBL" id="MDQ0189814.1"/>
    </source>
</evidence>
<dbReference type="Proteomes" id="UP001232973">
    <property type="component" value="Unassembled WGS sequence"/>
</dbReference>
<dbReference type="PANTHER" id="PTHR43133:SF8">
    <property type="entry name" value="RNA POLYMERASE SIGMA FACTOR HI_1459-RELATED"/>
    <property type="match status" value="1"/>
</dbReference>
<evidence type="ECO:0000256" key="6">
    <source>
        <dbReference type="RuleBase" id="RU000716"/>
    </source>
</evidence>
<evidence type="ECO:0000259" key="7">
    <source>
        <dbReference type="Pfam" id="PF04542"/>
    </source>
</evidence>
<gene>
    <name evidence="9" type="ORF">J2S03_001661</name>
</gene>
<name>A0ABT9XIG8_9BACL</name>
<evidence type="ECO:0000256" key="5">
    <source>
        <dbReference type="ARBA" id="ARBA00023163"/>
    </source>
</evidence>
<dbReference type="PROSITE" id="PS01063">
    <property type="entry name" value="SIGMA70_ECF"/>
    <property type="match status" value="1"/>
</dbReference>
<protein>
    <recommendedName>
        <fullName evidence="6">RNA polymerase sigma factor</fullName>
    </recommendedName>
</protein>
<feature type="domain" description="RNA polymerase sigma-70 region 2" evidence="7">
    <location>
        <begin position="12"/>
        <end position="78"/>
    </location>
</feature>
<dbReference type="InterPro" id="IPR013325">
    <property type="entry name" value="RNA_pol_sigma_r2"/>
</dbReference>
<dbReference type="SUPFAM" id="SSF88946">
    <property type="entry name" value="Sigma2 domain of RNA polymerase sigma factors"/>
    <property type="match status" value="1"/>
</dbReference>
<dbReference type="InterPro" id="IPR036388">
    <property type="entry name" value="WH-like_DNA-bd_sf"/>
</dbReference>
<dbReference type="Gene3D" id="1.10.10.10">
    <property type="entry name" value="Winged helix-like DNA-binding domain superfamily/Winged helix DNA-binding domain"/>
    <property type="match status" value="1"/>
</dbReference>
<sequence length="173" mass="20510">MNSEARDGVEQLFDQYKNEVFRYALYLLKNRDDAQDVVQEVFLRAYKSWDRFREESSHRTWLFRIAHNYIHDIIRRKKTQYRYLKDLGSELRVSRTLESKLEMLDLISTLSIQHQQVLLLRFVEDLSAEDIARIFGWTAAKVRTIQHRALKQLRMAVDDNGAEMQMGGDSSGH</sequence>
<comment type="similarity">
    <text evidence="1 6">Belongs to the sigma-70 factor family. ECF subfamily.</text>
</comment>
<dbReference type="NCBIfam" id="TIGR02937">
    <property type="entry name" value="sigma70-ECF"/>
    <property type="match status" value="1"/>
</dbReference>
<dbReference type="SUPFAM" id="SSF88659">
    <property type="entry name" value="Sigma3 and sigma4 domains of RNA polymerase sigma factors"/>
    <property type="match status" value="1"/>
</dbReference>
<evidence type="ECO:0000256" key="3">
    <source>
        <dbReference type="ARBA" id="ARBA00023082"/>
    </source>
</evidence>
<dbReference type="InterPro" id="IPR007627">
    <property type="entry name" value="RNA_pol_sigma70_r2"/>
</dbReference>
<dbReference type="InterPro" id="IPR000838">
    <property type="entry name" value="RNA_pol_sigma70_ECF_CS"/>
</dbReference>